<dbReference type="InterPro" id="IPR023577">
    <property type="entry name" value="CYTH_domain"/>
</dbReference>
<dbReference type="SUPFAM" id="SSF55154">
    <property type="entry name" value="CYTH-like phosphatases"/>
    <property type="match status" value="1"/>
</dbReference>
<dbReference type="PANTHER" id="PTHR21028">
    <property type="entry name" value="SI:CH211-156B7.4"/>
    <property type="match status" value="1"/>
</dbReference>
<proteinExistence type="predicted"/>
<name>A0A1F7YFK2_9BACT</name>
<reference evidence="2 3" key="1">
    <citation type="journal article" date="2016" name="Nat. Commun.">
        <title>Thousands of microbial genomes shed light on interconnected biogeochemical processes in an aquifer system.</title>
        <authorList>
            <person name="Anantharaman K."/>
            <person name="Brown C.T."/>
            <person name="Hug L.A."/>
            <person name="Sharon I."/>
            <person name="Castelle C.J."/>
            <person name="Probst A.J."/>
            <person name="Thomas B.C."/>
            <person name="Singh A."/>
            <person name="Wilkins M.J."/>
            <person name="Karaoz U."/>
            <person name="Brodie E.L."/>
            <person name="Williams K.H."/>
            <person name="Hubbard S.S."/>
            <person name="Banfield J.F."/>
        </authorList>
    </citation>
    <scope>NUCLEOTIDE SEQUENCE [LARGE SCALE GENOMIC DNA]</scope>
</reference>
<evidence type="ECO:0000313" key="3">
    <source>
        <dbReference type="Proteomes" id="UP000178851"/>
    </source>
</evidence>
<dbReference type="Gene3D" id="2.40.320.10">
    <property type="entry name" value="Hypothetical Protein Pfu-838710-001"/>
    <property type="match status" value="1"/>
</dbReference>
<dbReference type="EMBL" id="MGGI01000016">
    <property type="protein sequence ID" value="OGM26103.1"/>
    <property type="molecule type" value="Genomic_DNA"/>
</dbReference>
<gene>
    <name evidence="2" type="ORF">A2627_03620</name>
</gene>
<accession>A0A1F7YFK2</accession>
<dbReference type="PROSITE" id="PS51707">
    <property type="entry name" value="CYTH"/>
    <property type="match status" value="1"/>
</dbReference>
<dbReference type="InterPro" id="IPR033469">
    <property type="entry name" value="CYTH-like_dom_sf"/>
</dbReference>
<dbReference type="PANTHER" id="PTHR21028:SF2">
    <property type="entry name" value="CYTH DOMAIN-CONTAINING PROTEIN"/>
    <property type="match status" value="1"/>
</dbReference>
<evidence type="ECO:0000313" key="2">
    <source>
        <dbReference type="EMBL" id="OGM26103.1"/>
    </source>
</evidence>
<protein>
    <recommendedName>
        <fullName evidence="1">CYTH domain-containing protein</fullName>
    </recommendedName>
</protein>
<comment type="caution">
    <text evidence="2">The sequence shown here is derived from an EMBL/GenBank/DDBJ whole genome shotgun (WGS) entry which is preliminary data.</text>
</comment>
<evidence type="ECO:0000259" key="1">
    <source>
        <dbReference type="PROSITE" id="PS51707"/>
    </source>
</evidence>
<organism evidence="2 3">
    <name type="scientific">Candidatus Woesebacteria bacterium RIFCSPHIGHO2_01_FULL_39_28</name>
    <dbReference type="NCBI Taxonomy" id="1802496"/>
    <lineage>
        <taxon>Bacteria</taxon>
        <taxon>Candidatus Woeseibacteriota</taxon>
    </lineage>
</organism>
<sequence>MDIEFEAKFPDIDKDKLRKKLKALGAVLVKPEFFQKRVVFFLPKGHEIKDGYLRVRDEGDRITMSLKVVNGDKIQDQKEIMLIVDDFENSKKFLLSIGCIEKAYQETKRELWKLDGVEITLDEWPFLEPFIEIEGISEEKVKEVSEKLGFDWEDTIFGAVDVLINKKYGVPYDVINKGNSQYLAPN</sequence>
<dbReference type="Pfam" id="PF01928">
    <property type="entry name" value="CYTH"/>
    <property type="match status" value="1"/>
</dbReference>
<dbReference type="InterPro" id="IPR008173">
    <property type="entry name" value="Adenylyl_cyclase_CyaB"/>
</dbReference>
<dbReference type="Proteomes" id="UP000178851">
    <property type="component" value="Unassembled WGS sequence"/>
</dbReference>
<feature type="domain" description="CYTH" evidence="1">
    <location>
        <begin position="2"/>
        <end position="166"/>
    </location>
</feature>
<dbReference type="AlphaFoldDB" id="A0A1F7YFK2"/>